<dbReference type="RefSeq" id="WP_214296596.1">
    <property type="nucleotide sequence ID" value="NZ_JAHDYS010000003.1"/>
</dbReference>
<protein>
    <submittedName>
        <fullName evidence="1">Uncharacterized protein</fullName>
    </submittedName>
</protein>
<evidence type="ECO:0000313" key="1">
    <source>
        <dbReference type="EMBL" id="MBT1070879.1"/>
    </source>
</evidence>
<sequence>MTTTIFGSAGGNKPQHVCGVNQLFLARPNPLKAQEKLSDKSCSGPGYVVIWRHNDLQY</sequence>
<proteinExistence type="predicted"/>
<dbReference type="EMBL" id="JAHDYS010000003">
    <property type="protein sequence ID" value="MBT1070879.1"/>
    <property type="molecule type" value="Genomic_DNA"/>
</dbReference>
<accession>A0ABS5U5E2</accession>
<evidence type="ECO:0000313" key="2">
    <source>
        <dbReference type="Proteomes" id="UP000784128"/>
    </source>
</evidence>
<dbReference type="Proteomes" id="UP000784128">
    <property type="component" value="Unassembled WGS sequence"/>
</dbReference>
<keyword evidence="2" id="KW-1185">Reference proteome</keyword>
<comment type="caution">
    <text evidence="1">The sequence shown here is derived from an EMBL/GenBank/DDBJ whole genome shotgun (WGS) entry which is preliminary data.</text>
</comment>
<reference evidence="1 2" key="1">
    <citation type="submission" date="2021-05" db="EMBL/GenBank/DDBJ databases">
        <title>The draft genome of Geobacter chapellei DSM 13688.</title>
        <authorList>
            <person name="Xu Z."/>
            <person name="Masuda Y."/>
            <person name="Itoh H."/>
            <person name="Senoo K."/>
        </authorList>
    </citation>
    <scope>NUCLEOTIDE SEQUENCE [LARGE SCALE GENOMIC DNA]</scope>
    <source>
        <strain evidence="1 2">DSM 13688</strain>
    </source>
</reference>
<organism evidence="1 2">
    <name type="scientific">Pelotalea chapellei</name>
    <dbReference type="NCBI Taxonomy" id="44671"/>
    <lineage>
        <taxon>Bacteria</taxon>
        <taxon>Pseudomonadati</taxon>
        <taxon>Thermodesulfobacteriota</taxon>
        <taxon>Desulfuromonadia</taxon>
        <taxon>Geobacterales</taxon>
        <taxon>Geobacteraceae</taxon>
        <taxon>Pelotalea</taxon>
    </lineage>
</organism>
<gene>
    <name evidence="1" type="ORF">KJB30_03710</name>
</gene>
<name>A0ABS5U5E2_9BACT</name>